<evidence type="ECO:0000313" key="7">
    <source>
        <dbReference type="Proteomes" id="UP000734823"/>
    </source>
</evidence>
<feature type="domain" description="Histidine kinase/HSP90-like ATPase" evidence="5">
    <location>
        <begin position="481"/>
        <end position="569"/>
    </location>
</feature>
<evidence type="ECO:0000256" key="3">
    <source>
        <dbReference type="ARBA" id="ARBA00023012"/>
    </source>
</evidence>
<dbReference type="InterPro" id="IPR011712">
    <property type="entry name" value="Sig_transdc_His_kin_sub3_dim/P"/>
</dbReference>
<dbReference type="CDD" id="cd16917">
    <property type="entry name" value="HATPase_UhpB-NarQ-NarX-like"/>
    <property type="match status" value="1"/>
</dbReference>
<dbReference type="Pfam" id="PF07730">
    <property type="entry name" value="HisKA_3"/>
    <property type="match status" value="1"/>
</dbReference>
<dbReference type="Pfam" id="PF13492">
    <property type="entry name" value="GAF_3"/>
    <property type="match status" value="1"/>
</dbReference>
<dbReference type="SUPFAM" id="SSF55874">
    <property type="entry name" value="ATPase domain of HSP90 chaperone/DNA topoisomerase II/histidine kinase"/>
    <property type="match status" value="1"/>
</dbReference>
<accession>A0ABR7L071</accession>
<dbReference type="InterPro" id="IPR029016">
    <property type="entry name" value="GAF-like_dom_sf"/>
</dbReference>
<feature type="domain" description="GAF" evidence="4">
    <location>
        <begin position="221"/>
        <end position="368"/>
    </location>
</feature>
<keyword evidence="7" id="KW-1185">Reference proteome</keyword>
<dbReference type="PANTHER" id="PTHR24421">
    <property type="entry name" value="NITRATE/NITRITE SENSOR PROTEIN NARX-RELATED"/>
    <property type="match status" value="1"/>
</dbReference>
<dbReference type="EMBL" id="JABVED010000001">
    <property type="protein sequence ID" value="MBC6445819.1"/>
    <property type="molecule type" value="Genomic_DNA"/>
</dbReference>
<dbReference type="InterPro" id="IPR036890">
    <property type="entry name" value="HATPase_C_sf"/>
</dbReference>
<dbReference type="SMART" id="SM00065">
    <property type="entry name" value="GAF"/>
    <property type="match status" value="2"/>
</dbReference>
<dbReference type="Proteomes" id="UP000734823">
    <property type="component" value="Unassembled WGS sequence"/>
</dbReference>
<evidence type="ECO:0000313" key="6">
    <source>
        <dbReference type="EMBL" id="MBC6445819.1"/>
    </source>
</evidence>
<dbReference type="SMART" id="SM00387">
    <property type="entry name" value="HATPase_c"/>
    <property type="match status" value="1"/>
</dbReference>
<keyword evidence="3" id="KW-0902">Two-component regulatory system</keyword>
<dbReference type="PANTHER" id="PTHR24421:SF56">
    <property type="entry name" value="OXYGEN SENSOR HISTIDINE KINASE RESPONSE REGULATOR DOST"/>
    <property type="match status" value="1"/>
</dbReference>
<dbReference type="Gene3D" id="3.30.565.10">
    <property type="entry name" value="Histidine kinase-like ATPase, C-terminal domain"/>
    <property type="match status" value="1"/>
</dbReference>
<evidence type="ECO:0000256" key="1">
    <source>
        <dbReference type="ARBA" id="ARBA00022679"/>
    </source>
</evidence>
<organism evidence="6 7">
    <name type="scientific">Actinokineospora xionganensis</name>
    <dbReference type="NCBI Taxonomy" id="2684470"/>
    <lineage>
        <taxon>Bacteria</taxon>
        <taxon>Bacillati</taxon>
        <taxon>Actinomycetota</taxon>
        <taxon>Actinomycetes</taxon>
        <taxon>Pseudonocardiales</taxon>
        <taxon>Pseudonocardiaceae</taxon>
        <taxon>Actinokineospora</taxon>
    </lineage>
</organism>
<dbReference type="InterPro" id="IPR003594">
    <property type="entry name" value="HATPase_dom"/>
</dbReference>
<keyword evidence="1" id="KW-0808">Transferase</keyword>
<keyword evidence="2" id="KW-0418">Kinase</keyword>
<dbReference type="Gene3D" id="3.30.450.40">
    <property type="match status" value="2"/>
</dbReference>
<dbReference type="InterPro" id="IPR050482">
    <property type="entry name" value="Sensor_HK_TwoCompSys"/>
</dbReference>
<reference evidence="6 7" key="1">
    <citation type="submission" date="2020-06" db="EMBL/GenBank/DDBJ databases">
        <title>Actinokineospora xiongansis sp. nov., isolated from soil of Baiyangdian.</title>
        <authorList>
            <person name="Zhang X."/>
        </authorList>
    </citation>
    <scope>NUCLEOTIDE SEQUENCE [LARGE SCALE GENOMIC DNA]</scope>
    <source>
        <strain evidence="6 7">HBU206404</strain>
    </source>
</reference>
<evidence type="ECO:0000256" key="2">
    <source>
        <dbReference type="ARBA" id="ARBA00022777"/>
    </source>
</evidence>
<dbReference type="Pfam" id="PF13185">
    <property type="entry name" value="GAF_2"/>
    <property type="match status" value="1"/>
</dbReference>
<dbReference type="Pfam" id="PF02518">
    <property type="entry name" value="HATPase_c"/>
    <property type="match status" value="1"/>
</dbReference>
<feature type="domain" description="GAF" evidence="4">
    <location>
        <begin position="53"/>
        <end position="200"/>
    </location>
</feature>
<evidence type="ECO:0000259" key="5">
    <source>
        <dbReference type="SMART" id="SM00387"/>
    </source>
</evidence>
<protein>
    <submittedName>
        <fullName evidence="6">GAF domain-containing protein</fullName>
    </submittedName>
</protein>
<evidence type="ECO:0000259" key="4">
    <source>
        <dbReference type="SMART" id="SM00065"/>
    </source>
</evidence>
<name>A0ABR7L071_9PSEU</name>
<comment type="caution">
    <text evidence="6">The sequence shown here is derived from an EMBL/GenBank/DDBJ whole genome shotgun (WGS) entry which is preliminary data.</text>
</comment>
<dbReference type="Gene3D" id="1.20.5.1930">
    <property type="match status" value="1"/>
</dbReference>
<dbReference type="InterPro" id="IPR003018">
    <property type="entry name" value="GAF"/>
</dbReference>
<dbReference type="SUPFAM" id="SSF55781">
    <property type="entry name" value="GAF domain-like"/>
    <property type="match status" value="2"/>
</dbReference>
<dbReference type="RefSeq" id="WP_187217874.1">
    <property type="nucleotide sequence ID" value="NZ_JABVED010000001.1"/>
</dbReference>
<gene>
    <name evidence="6" type="ORF">GPZ80_01370</name>
</gene>
<sequence>MPKPEGRETVSLSGLRLDELLGELQERLTEVRRTSDRLESLLDAVVAVGAGLELDSTLLRIVQVAVELVDAKYGALGVLGDQEGLSEFVYEGIHPDVREHMGHLPEGRGLLGLLIEHPVPIRLADLSKHPASVGFPPNHPPMHSFLGTPVQVRGEAFGNLYLTEKRGGAEFTSDDETVIKALASAAGVAIENARLFERSRMRERWLAATSEINAALLAGASQEDSLTLIAERVVELADADVVLILLADDASHSVLRISAVSGDDTEAVLGAEMSGMSTVVSEVFATGEPAMVPDVSQQLGDGIGSISSKLGPAVAVPLRNASGISGILLAGRLKSGAQFAADQAPLLASFAGQAAVALEFADKQRSQRLLDVLADRDRIGQDLHDHVIQRLYATGMSLQGTVRRITDEDVRSRVHRAVEQLDQTVREIRTSIFDLHTESRVEAAGSLRRRLLDIVAETSVESPVSPTVRISGAVDTLVPPSLSEHAEAALREALSNAVRHAGATEITVVIDAGDELSIQVTDNGNGIPEGVKRSGLDNISRRAARVHGAVELTTPEGGGTHLVWRVPLS</sequence>
<proteinExistence type="predicted"/>